<dbReference type="InterPro" id="IPR026270">
    <property type="entry name" value="SRP72"/>
</dbReference>
<sequence length="167" mass="18333">MARALEETAAMKSAAWQLPVVLPLAQLYTQQQKHDLAVEVLAKLPLSSRTQPTTVEAIVNLHQRQKSPDKAVACLREAIKYWSSQEEESETLAQVVRIAARLAMQLKDRAFAAEATCSDDGGLAQSLRSPELRAHKQASDTARSPARQEKALQMGFPDTESPSRVGL</sequence>
<name>A0A1Q9CRC4_SYMMI</name>
<dbReference type="InterPro" id="IPR011990">
    <property type="entry name" value="TPR-like_helical_dom_sf"/>
</dbReference>
<feature type="region of interest" description="Disordered" evidence="1">
    <location>
        <begin position="122"/>
        <end position="167"/>
    </location>
</feature>
<dbReference type="OrthoDB" id="10287918at2759"/>
<evidence type="ECO:0000313" key="3">
    <source>
        <dbReference type="Proteomes" id="UP000186817"/>
    </source>
</evidence>
<evidence type="ECO:0000256" key="1">
    <source>
        <dbReference type="SAM" id="MobiDB-lite"/>
    </source>
</evidence>
<evidence type="ECO:0000313" key="2">
    <source>
        <dbReference type="EMBL" id="OLP85437.1"/>
    </source>
</evidence>
<dbReference type="GO" id="GO:0006614">
    <property type="term" value="P:SRP-dependent cotranslational protein targeting to membrane"/>
    <property type="evidence" value="ECO:0007669"/>
    <property type="project" value="InterPro"/>
</dbReference>
<comment type="caution">
    <text evidence="2">The sequence shown here is derived from an EMBL/GenBank/DDBJ whole genome shotgun (WGS) entry which is preliminary data.</text>
</comment>
<dbReference type="GO" id="GO:0008312">
    <property type="term" value="F:7S RNA binding"/>
    <property type="evidence" value="ECO:0007669"/>
    <property type="project" value="TreeGrafter"/>
</dbReference>
<dbReference type="AlphaFoldDB" id="A0A1Q9CRC4"/>
<dbReference type="Proteomes" id="UP000186817">
    <property type="component" value="Unassembled WGS sequence"/>
</dbReference>
<gene>
    <name evidence="2" type="ORF">AK812_SmicGene33556</name>
</gene>
<dbReference type="GO" id="GO:0005786">
    <property type="term" value="C:signal recognition particle, endoplasmic reticulum targeting"/>
    <property type="evidence" value="ECO:0007669"/>
    <property type="project" value="TreeGrafter"/>
</dbReference>
<accession>A0A1Q9CRC4</accession>
<dbReference type="GO" id="GO:0043022">
    <property type="term" value="F:ribosome binding"/>
    <property type="evidence" value="ECO:0007669"/>
    <property type="project" value="TreeGrafter"/>
</dbReference>
<dbReference type="SUPFAM" id="SSF48452">
    <property type="entry name" value="TPR-like"/>
    <property type="match status" value="1"/>
</dbReference>
<keyword evidence="3" id="KW-1185">Reference proteome</keyword>
<protein>
    <submittedName>
        <fullName evidence="2">Uncharacterized protein</fullName>
    </submittedName>
</protein>
<dbReference type="EMBL" id="LSRX01000977">
    <property type="protein sequence ID" value="OLP85437.1"/>
    <property type="molecule type" value="Genomic_DNA"/>
</dbReference>
<reference evidence="2 3" key="1">
    <citation type="submission" date="2016-02" db="EMBL/GenBank/DDBJ databases">
        <title>Genome analysis of coral dinoflagellate symbionts highlights evolutionary adaptations to a symbiotic lifestyle.</title>
        <authorList>
            <person name="Aranda M."/>
            <person name="Li Y."/>
            <person name="Liew Y.J."/>
            <person name="Baumgarten S."/>
            <person name="Simakov O."/>
            <person name="Wilson M."/>
            <person name="Piel J."/>
            <person name="Ashoor H."/>
            <person name="Bougouffa S."/>
            <person name="Bajic V.B."/>
            <person name="Ryu T."/>
            <person name="Ravasi T."/>
            <person name="Bayer T."/>
            <person name="Micklem G."/>
            <person name="Kim H."/>
            <person name="Bhak J."/>
            <person name="Lajeunesse T.C."/>
            <person name="Voolstra C.R."/>
        </authorList>
    </citation>
    <scope>NUCLEOTIDE SEQUENCE [LARGE SCALE GENOMIC DNA]</scope>
    <source>
        <strain evidence="2 3">CCMP2467</strain>
    </source>
</reference>
<dbReference type="PANTHER" id="PTHR14094">
    <property type="entry name" value="SIGNAL RECOGNITION PARTICLE 72"/>
    <property type="match status" value="1"/>
</dbReference>
<dbReference type="PANTHER" id="PTHR14094:SF9">
    <property type="entry name" value="SIGNAL RECOGNITION PARTICLE SUBUNIT SRP72"/>
    <property type="match status" value="1"/>
</dbReference>
<dbReference type="Gene3D" id="1.25.40.10">
    <property type="entry name" value="Tetratricopeptide repeat domain"/>
    <property type="match status" value="1"/>
</dbReference>
<organism evidence="2 3">
    <name type="scientific">Symbiodinium microadriaticum</name>
    <name type="common">Dinoflagellate</name>
    <name type="synonym">Zooxanthella microadriatica</name>
    <dbReference type="NCBI Taxonomy" id="2951"/>
    <lineage>
        <taxon>Eukaryota</taxon>
        <taxon>Sar</taxon>
        <taxon>Alveolata</taxon>
        <taxon>Dinophyceae</taxon>
        <taxon>Suessiales</taxon>
        <taxon>Symbiodiniaceae</taxon>
        <taxon>Symbiodinium</taxon>
    </lineage>
</organism>
<proteinExistence type="predicted"/>